<keyword evidence="2" id="KW-1185">Reference proteome</keyword>
<reference evidence="1" key="1">
    <citation type="journal article" date="2023" name="G3 (Bethesda)">
        <title>A reference genome for the long-term kleptoplast-retaining sea slug Elysia crispata morphotype clarki.</title>
        <authorList>
            <person name="Eastman K.E."/>
            <person name="Pendleton A.L."/>
            <person name="Shaikh M.A."/>
            <person name="Suttiyut T."/>
            <person name="Ogas R."/>
            <person name="Tomko P."/>
            <person name="Gavelis G."/>
            <person name="Widhalm J.R."/>
            <person name="Wisecaver J.H."/>
        </authorList>
    </citation>
    <scope>NUCLEOTIDE SEQUENCE</scope>
    <source>
        <strain evidence="1">ECLA1</strain>
    </source>
</reference>
<accession>A0AAE0ZR06</accession>
<dbReference type="AlphaFoldDB" id="A0AAE0ZR06"/>
<evidence type="ECO:0000313" key="1">
    <source>
        <dbReference type="EMBL" id="KAK3773994.1"/>
    </source>
</evidence>
<comment type="caution">
    <text evidence="1">The sequence shown here is derived from an EMBL/GenBank/DDBJ whole genome shotgun (WGS) entry which is preliminary data.</text>
</comment>
<gene>
    <name evidence="1" type="ORF">RRG08_030076</name>
</gene>
<name>A0AAE0ZR06_9GAST</name>
<proteinExistence type="predicted"/>
<organism evidence="1 2">
    <name type="scientific">Elysia crispata</name>
    <name type="common">lettuce slug</name>
    <dbReference type="NCBI Taxonomy" id="231223"/>
    <lineage>
        <taxon>Eukaryota</taxon>
        <taxon>Metazoa</taxon>
        <taxon>Spiralia</taxon>
        <taxon>Lophotrochozoa</taxon>
        <taxon>Mollusca</taxon>
        <taxon>Gastropoda</taxon>
        <taxon>Heterobranchia</taxon>
        <taxon>Euthyneura</taxon>
        <taxon>Panpulmonata</taxon>
        <taxon>Sacoglossa</taxon>
        <taxon>Placobranchoidea</taxon>
        <taxon>Plakobranchidae</taxon>
        <taxon>Elysia</taxon>
    </lineage>
</organism>
<protein>
    <submittedName>
        <fullName evidence="1">Uncharacterized protein</fullName>
    </submittedName>
</protein>
<evidence type="ECO:0000313" key="2">
    <source>
        <dbReference type="Proteomes" id="UP001283361"/>
    </source>
</evidence>
<dbReference type="EMBL" id="JAWDGP010003469">
    <property type="protein sequence ID" value="KAK3773994.1"/>
    <property type="molecule type" value="Genomic_DNA"/>
</dbReference>
<dbReference type="Proteomes" id="UP001283361">
    <property type="component" value="Unassembled WGS sequence"/>
</dbReference>
<sequence>MNCREGRVKLAEINSDRRFRSNLCLCVCVYLTGVLFNKADSFCLVDQGLQWTMDSNIRGSTCVEPQASVPRYRPREGQAIMERPAVICLLNGSDRKVEGNPTDLLYSKLSQLRPRFAEFLRL</sequence>